<proteinExistence type="predicted"/>
<dbReference type="AlphaFoldDB" id="A0A7J0FPY5"/>
<keyword evidence="2" id="KW-1185">Reference proteome</keyword>
<evidence type="ECO:0000313" key="2">
    <source>
        <dbReference type="Proteomes" id="UP000585474"/>
    </source>
</evidence>
<reference evidence="1 2" key="1">
    <citation type="submission" date="2019-07" db="EMBL/GenBank/DDBJ databases">
        <title>De Novo Assembly of kiwifruit Actinidia rufa.</title>
        <authorList>
            <person name="Sugita-Konishi S."/>
            <person name="Sato K."/>
            <person name="Mori E."/>
            <person name="Abe Y."/>
            <person name="Kisaki G."/>
            <person name="Hamano K."/>
            <person name="Suezawa K."/>
            <person name="Otani M."/>
            <person name="Fukuda T."/>
            <person name="Manabe T."/>
            <person name="Gomi K."/>
            <person name="Tabuchi M."/>
            <person name="Akimitsu K."/>
            <person name="Kataoka I."/>
        </authorList>
    </citation>
    <scope>NUCLEOTIDE SEQUENCE [LARGE SCALE GENOMIC DNA]</scope>
    <source>
        <strain evidence="2">cv. Fuchu</strain>
    </source>
</reference>
<accession>A0A7J0FPY5</accession>
<dbReference type="EMBL" id="BJWL01000014">
    <property type="protein sequence ID" value="GFZ00779.1"/>
    <property type="molecule type" value="Genomic_DNA"/>
</dbReference>
<sequence length="164" mass="17856">MSLTILGLLAHDIENRVNKLGPFSVVPFRPIVLGSVLPENVVIEPEGPTIQAGSDAIHGPRFEIHEHSPRESGCAAAGLVVVDIDPLELDVRVTLVATRRVDAMLGANHFPLDMAMGVEKRDPLGFPQWSPVRRHFGPNAPFISSSNMERKLLAKQVPSLLFSV</sequence>
<comment type="caution">
    <text evidence="1">The sequence shown here is derived from an EMBL/GenBank/DDBJ whole genome shotgun (WGS) entry which is preliminary data.</text>
</comment>
<dbReference type="OrthoDB" id="1728960at2759"/>
<organism evidence="1 2">
    <name type="scientific">Actinidia rufa</name>
    <dbReference type="NCBI Taxonomy" id="165716"/>
    <lineage>
        <taxon>Eukaryota</taxon>
        <taxon>Viridiplantae</taxon>
        <taxon>Streptophyta</taxon>
        <taxon>Embryophyta</taxon>
        <taxon>Tracheophyta</taxon>
        <taxon>Spermatophyta</taxon>
        <taxon>Magnoliopsida</taxon>
        <taxon>eudicotyledons</taxon>
        <taxon>Gunneridae</taxon>
        <taxon>Pentapetalae</taxon>
        <taxon>asterids</taxon>
        <taxon>Ericales</taxon>
        <taxon>Actinidiaceae</taxon>
        <taxon>Actinidia</taxon>
    </lineage>
</organism>
<name>A0A7J0FPY5_9ERIC</name>
<protein>
    <submittedName>
        <fullName evidence="1">Tubulin beta 8</fullName>
    </submittedName>
</protein>
<evidence type="ECO:0000313" key="1">
    <source>
        <dbReference type="EMBL" id="GFZ00779.1"/>
    </source>
</evidence>
<dbReference type="Proteomes" id="UP000585474">
    <property type="component" value="Unassembled WGS sequence"/>
</dbReference>
<gene>
    <name evidence="1" type="ORF">Acr_14g0004140</name>
</gene>